<reference evidence="2 3" key="1">
    <citation type="submission" date="2016-12" db="EMBL/GenBank/DDBJ databases">
        <authorList>
            <person name="Song W.-J."/>
            <person name="Kurnit D.M."/>
        </authorList>
    </citation>
    <scope>NUCLEOTIDE SEQUENCE [LARGE SCALE GENOMIC DNA]</scope>
    <source>
        <strain evidence="2 3">IMCC3135</strain>
    </source>
</reference>
<protein>
    <recommendedName>
        <fullName evidence="1">Glycoside hydrolase 123 catalytic domain-containing protein</fullName>
    </recommendedName>
</protein>
<dbReference type="OrthoDB" id="177619at2"/>
<proteinExistence type="predicted"/>
<dbReference type="AlphaFoldDB" id="A0A2Z2NL59"/>
<dbReference type="Pfam" id="PF13320">
    <property type="entry name" value="GH123_cat"/>
    <property type="match status" value="1"/>
</dbReference>
<gene>
    <name evidence="2" type="ORF">IMCC3135_05765</name>
</gene>
<accession>A0A2Z2NL59</accession>
<feature type="domain" description="Glycoside hydrolase 123 catalytic" evidence="1">
    <location>
        <begin position="462"/>
        <end position="585"/>
    </location>
</feature>
<dbReference type="Proteomes" id="UP000250079">
    <property type="component" value="Chromosome"/>
</dbReference>
<dbReference type="EMBL" id="CP018632">
    <property type="protein sequence ID" value="ASJ71265.1"/>
    <property type="molecule type" value="Genomic_DNA"/>
</dbReference>
<sequence length="641" mass="71463">MPLIVSTTGRRARQFLLALPVLALCTWGLIHKPAPVYDDSCLSSPAGLVVCAASDMARITRDGISQLEHPRFDLASSSPQRLHWTVARNETIGFQLILRSEDLGSTNRVSVDIADSDIPASLYQAHYLRVKNAGYRWGPATRVLPYPADYPDALIPRQQQCGTDNTELFDAIRLPAKGLNQSVWVEMYIPDDALTGEHLIKIKVTDMLDDAPASESDSPVSIELPVLLSVIDATIPHRTSIDAIGEIYRSYRLEGVGDDRSQQNWQQMAQCYQTLAHQHRMVFIERTPDEPVSPQDWQDYLAAYQPALSGELFSKAQGYVGTGTNTPISIWRTPWTQEHDVTVEESMSEAELAAYTLRADVWADLVNTNGWQDTRYFAYAFDEVDGPTKLAESAPERHQYIARVHGDMQHIQQAIDKGTTANGREQPAIDLMWTSHSDPTVWLKDPQTTLVDRVRLWAPNAHAANTQFLAQRMALGEQAWFYHSGHPAVGGHSINLPGTDMRSWGVIGARYGLQGQLMWAVNLGNDELPFAQPSYKPDDDRVGNGVMVYPGNQLPRIGFPAAPGPIPSMRLKAWHRGLQDAELYHLARQRHPEEADALIKTLIPRALGEAVAHGDQSPTWPSESAAWIQWRDDLLALLSRN</sequence>
<evidence type="ECO:0000313" key="2">
    <source>
        <dbReference type="EMBL" id="ASJ71265.1"/>
    </source>
</evidence>
<dbReference type="KEGG" id="gai:IMCC3135_05765"/>
<evidence type="ECO:0000259" key="1">
    <source>
        <dbReference type="Pfam" id="PF13320"/>
    </source>
</evidence>
<keyword evidence="3" id="KW-1185">Reference proteome</keyword>
<evidence type="ECO:0000313" key="3">
    <source>
        <dbReference type="Proteomes" id="UP000250079"/>
    </source>
</evidence>
<dbReference type="InterPro" id="IPR025150">
    <property type="entry name" value="GH123_cat"/>
</dbReference>
<name>A0A2Z2NL59_9GAMM</name>
<organism evidence="2 3">
    <name type="scientific">Granulosicoccus antarcticus IMCC3135</name>
    <dbReference type="NCBI Taxonomy" id="1192854"/>
    <lineage>
        <taxon>Bacteria</taxon>
        <taxon>Pseudomonadati</taxon>
        <taxon>Pseudomonadota</taxon>
        <taxon>Gammaproteobacteria</taxon>
        <taxon>Chromatiales</taxon>
        <taxon>Granulosicoccaceae</taxon>
        <taxon>Granulosicoccus</taxon>
    </lineage>
</organism>